<evidence type="ECO:0000256" key="1">
    <source>
        <dbReference type="ARBA" id="ARBA00022490"/>
    </source>
</evidence>
<evidence type="ECO:0000256" key="4">
    <source>
        <dbReference type="ARBA" id="ARBA00023186"/>
    </source>
</evidence>
<evidence type="ECO:0000256" key="5">
    <source>
        <dbReference type="ARBA" id="ARBA00023284"/>
    </source>
</evidence>
<dbReference type="InterPro" id="IPR016153">
    <property type="entry name" value="Heat_shock_Hsp33_N"/>
</dbReference>
<dbReference type="SUPFAM" id="SSF64397">
    <property type="entry name" value="Hsp33 domain"/>
    <property type="match status" value="1"/>
</dbReference>
<dbReference type="Pfam" id="PF01430">
    <property type="entry name" value="HSP33"/>
    <property type="match status" value="1"/>
</dbReference>
<protein>
    <submittedName>
        <fullName evidence="6">33 kDa chaperonin</fullName>
    </submittedName>
</protein>
<dbReference type="EMBL" id="NBIV01000124">
    <property type="protein sequence ID" value="PXF43460.1"/>
    <property type="molecule type" value="Genomic_DNA"/>
</dbReference>
<dbReference type="GO" id="GO:0044183">
    <property type="term" value="F:protein folding chaperone"/>
    <property type="evidence" value="ECO:0007669"/>
    <property type="project" value="TreeGrafter"/>
</dbReference>
<dbReference type="CDD" id="cd00498">
    <property type="entry name" value="Hsp33"/>
    <property type="match status" value="1"/>
</dbReference>
<dbReference type="STRING" id="448386.A0A2V3IQN2"/>
<reference evidence="6 7" key="1">
    <citation type="journal article" date="2018" name="Mol. Biol. Evol.">
        <title>Analysis of the draft genome of the red seaweed Gracilariopsis chorda provides insights into genome size evolution in Rhodophyta.</title>
        <authorList>
            <person name="Lee J."/>
            <person name="Yang E.C."/>
            <person name="Graf L."/>
            <person name="Yang J.H."/>
            <person name="Qiu H."/>
            <person name="Zel Zion U."/>
            <person name="Chan C.X."/>
            <person name="Stephens T.G."/>
            <person name="Weber A.P.M."/>
            <person name="Boo G.H."/>
            <person name="Boo S.M."/>
            <person name="Kim K.M."/>
            <person name="Shin Y."/>
            <person name="Jung M."/>
            <person name="Lee S.J."/>
            <person name="Yim H.S."/>
            <person name="Lee J.H."/>
            <person name="Bhattacharya D."/>
            <person name="Yoon H.S."/>
        </authorList>
    </citation>
    <scope>NUCLEOTIDE SEQUENCE [LARGE SCALE GENOMIC DNA]</scope>
    <source>
        <strain evidence="6 7">SKKU-2015</strain>
        <tissue evidence="6">Whole body</tissue>
    </source>
</reference>
<dbReference type="Proteomes" id="UP000247409">
    <property type="component" value="Unassembled WGS sequence"/>
</dbReference>
<dbReference type="PANTHER" id="PTHR30111">
    <property type="entry name" value="33 KDA CHAPERONIN"/>
    <property type="match status" value="1"/>
</dbReference>
<dbReference type="SUPFAM" id="SSF118352">
    <property type="entry name" value="HSP33 redox switch-like"/>
    <property type="match status" value="1"/>
</dbReference>
<keyword evidence="1" id="KW-0963">Cytoplasm</keyword>
<dbReference type="GO" id="GO:0005737">
    <property type="term" value="C:cytoplasm"/>
    <property type="evidence" value="ECO:0007669"/>
    <property type="project" value="InterPro"/>
</dbReference>
<organism evidence="6 7">
    <name type="scientific">Gracilariopsis chorda</name>
    <dbReference type="NCBI Taxonomy" id="448386"/>
    <lineage>
        <taxon>Eukaryota</taxon>
        <taxon>Rhodophyta</taxon>
        <taxon>Florideophyceae</taxon>
        <taxon>Rhodymeniophycidae</taxon>
        <taxon>Gracilariales</taxon>
        <taxon>Gracilariaceae</taxon>
        <taxon>Gracilariopsis</taxon>
    </lineage>
</organism>
<evidence type="ECO:0000313" key="6">
    <source>
        <dbReference type="EMBL" id="PXF43460.1"/>
    </source>
</evidence>
<keyword evidence="2" id="KW-0862">Zinc</keyword>
<dbReference type="InterPro" id="IPR000397">
    <property type="entry name" value="Heat_shock_Hsp33"/>
</dbReference>
<evidence type="ECO:0000256" key="2">
    <source>
        <dbReference type="ARBA" id="ARBA00022833"/>
    </source>
</evidence>
<keyword evidence="4" id="KW-0143">Chaperone</keyword>
<comment type="caution">
    <text evidence="6">The sequence shown here is derived from an EMBL/GenBank/DDBJ whole genome shotgun (WGS) entry which is preliminary data.</text>
</comment>
<dbReference type="PANTHER" id="PTHR30111:SF1">
    <property type="entry name" value="33 KDA CHAPERONIN"/>
    <property type="match status" value="1"/>
</dbReference>
<dbReference type="GO" id="GO:0042026">
    <property type="term" value="P:protein refolding"/>
    <property type="evidence" value="ECO:0007669"/>
    <property type="project" value="TreeGrafter"/>
</dbReference>
<proteinExistence type="inferred from homology"/>
<dbReference type="HAMAP" id="MF_00117">
    <property type="entry name" value="HslO"/>
    <property type="match status" value="1"/>
</dbReference>
<keyword evidence="7" id="KW-1185">Reference proteome</keyword>
<dbReference type="AlphaFoldDB" id="A0A2V3IQN2"/>
<evidence type="ECO:0000256" key="3">
    <source>
        <dbReference type="ARBA" id="ARBA00023157"/>
    </source>
</evidence>
<dbReference type="GO" id="GO:0051082">
    <property type="term" value="F:unfolded protein binding"/>
    <property type="evidence" value="ECO:0007669"/>
    <property type="project" value="InterPro"/>
</dbReference>
<dbReference type="Gene3D" id="3.90.1280.10">
    <property type="entry name" value="HSP33 redox switch-like"/>
    <property type="match status" value="1"/>
</dbReference>
<dbReference type="OrthoDB" id="10264121at2759"/>
<accession>A0A2V3IQN2</accession>
<dbReference type="InterPro" id="IPR016154">
    <property type="entry name" value="Heat_shock_Hsp33_C"/>
</dbReference>
<sequence length="363" mass="38387">MAREVAAAFVVSAALRASSSFVPCSCGGPPRRYHYSPPLHIAHCHAAQPPSPPPSDHPLPFEQLFLKAPVPGDALVRTISANGEVSCSVVSCTGLVSGAARLHRTTPLASTAFGRALACALLMSSGKKDGDSLQIEFRGSGPLKRITTISNALAQVRGYIGNPFVNLPLKNGQFDVPAAIGSGIVAVVKDSVYSKHPYTGMVQISSGQVAQDLAQYLLESEQTPSALGAGVYLDHRGVVTAAGGYLLQLLPGASSETARILENNVRAAPTPTEMVRAGMTPEQIVALLMNDLAPMKLATCSPRYSCRCGVDRVKRTVALIPETEVRQLLADYGRIEATCEFCGQIYSLPPDEVEKILAAQQKP</sequence>
<name>A0A2V3IQN2_9FLOR</name>
<keyword evidence="3" id="KW-1015">Disulfide bond</keyword>
<evidence type="ECO:0000313" key="7">
    <source>
        <dbReference type="Proteomes" id="UP000247409"/>
    </source>
</evidence>
<dbReference type="Gene3D" id="3.55.30.10">
    <property type="entry name" value="Hsp33 domain"/>
    <property type="match status" value="1"/>
</dbReference>
<keyword evidence="5" id="KW-0676">Redox-active center</keyword>
<gene>
    <name evidence="6" type="ORF">BWQ96_06753</name>
</gene>